<dbReference type="InterPro" id="IPR006097">
    <property type="entry name" value="Glu/Leu/Phe/Val/Trp_DH_dimer"/>
</dbReference>
<dbReference type="GO" id="GO:0006538">
    <property type="term" value="P:L-glutamate catabolic process"/>
    <property type="evidence" value="ECO:0007669"/>
    <property type="project" value="TreeGrafter"/>
</dbReference>
<dbReference type="GO" id="GO:0004352">
    <property type="term" value="F:glutamate dehydrogenase (NAD+) activity"/>
    <property type="evidence" value="ECO:0007669"/>
    <property type="project" value="TreeGrafter"/>
</dbReference>
<dbReference type="PRINTS" id="PR00082">
    <property type="entry name" value="GLFDHDRGNASE"/>
</dbReference>
<evidence type="ECO:0000256" key="7">
    <source>
        <dbReference type="ARBA" id="ARBA00048577"/>
    </source>
</evidence>
<evidence type="ECO:0000256" key="4">
    <source>
        <dbReference type="ARBA" id="ARBA00023002"/>
    </source>
</evidence>
<evidence type="ECO:0000256" key="1">
    <source>
        <dbReference type="ARBA" id="ARBA00004173"/>
    </source>
</evidence>
<dbReference type="SUPFAM" id="SSF53223">
    <property type="entry name" value="Aminoacid dehydrogenase-like, N-terminal domain"/>
    <property type="match status" value="1"/>
</dbReference>
<sequence>MPAKRMLLRCLNGQILTQGRWTRKEFLPLLTAIQSRSYAELGVIPEHLKGVPEASNPSFNEMVQYNFHKARVLVEEKLIESLKNIKGRPPMELNERKKKVKSIMSYLEKPDAMLELNFPVKKDDGSYEMIEGYRCIHKAHKMPAKGGIRYGLGVDRDEIFALATIMTYKCASVGLPYGGSKGGICIDSKKYSVNELERITRRYTIELARKGFIGPELDVPAPDMATGEREMSWMADTYHKTFGYRDLNAIGCVTGKPINQGGIHGRTAATGRGIFNCLDQILNSEDFMKMVGLTVGWKGKTFIVQGFGNVGQHCMRYFSRMGALCIGVLEYDGSIVNPQGINFEELQNYKLTKGTVNGFPGAQAYKGKNLLCEPCDILIPAAGEKLITKEIAPDIKAKILAEGANGPITPAADKILLQKNTLILPDLFANAGGVTVSYFEWLKNINHTSFGRLTFKYERDSNYMLLQSVQDSLEKHFGQDGSKKIPIVPSEDFKKRIGGASEKDIVHSGLAYTMERTAKVLKSTCKEFKLGSDFRTAAYVSSIEKIFHTVTEAGLTF</sequence>
<dbReference type="GO" id="GO:0005739">
    <property type="term" value="C:mitochondrion"/>
    <property type="evidence" value="ECO:0007669"/>
    <property type="project" value="UniProtKB-SubCell"/>
</dbReference>
<dbReference type="Gene3D" id="1.10.287.140">
    <property type="match status" value="1"/>
</dbReference>
<accession>A0AAW1LVZ7</accession>
<keyword evidence="4 8" id="KW-0560">Oxidoreductase</keyword>
<dbReference type="InterPro" id="IPR006095">
    <property type="entry name" value="Glu/Leu/Phe/Val/Trp_DH"/>
</dbReference>
<dbReference type="InterPro" id="IPR006096">
    <property type="entry name" value="Glu/Leu/Phe/Val/Trp_DH_C"/>
</dbReference>
<reference evidence="10 11" key="1">
    <citation type="journal article" date="2024" name="BMC Genomics">
        <title>De novo assembly and annotation of Popillia japonica's genome with initial clues to its potential as an invasive pest.</title>
        <authorList>
            <person name="Cucini C."/>
            <person name="Boschi S."/>
            <person name="Funari R."/>
            <person name="Cardaioli E."/>
            <person name="Iannotti N."/>
            <person name="Marturano G."/>
            <person name="Paoli F."/>
            <person name="Bruttini M."/>
            <person name="Carapelli A."/>
            <person name="Frati F."/>
            <person name="Nardi F."/>
        </authorList>
    </citation>
    <scope>NUCLEOTIDE SEQUENCE [LARGE SCALE GENOMIC DNA]</scope>
    <source>
        <strain evidence="10">DMR45628</strain>
    </source>
</reference>
<gene>
    <name evidence="10" type="ORF">QE152_g10157</name>
</gene>
<dbReference type="Gene3D" id="3.40.50.720">
    <property type="entry name" value="NAD(P)-binding Rossmann-like Domain"/>
    <property type="match status" value="1"/>
</dbReference>
<evidence type="ECO:0000259" key="9">
    <source>
        <dbReference type="SMART" id="SM00839"/>
    </source>
</evidence>
<dbReference type="AlphaFoldDB" id="A0AAW1LVZ7"/>
<proteinExistence type="inferred from homology"/>
<dbReference type="InterPro" id="IPR046346">
    <property type="entry name" value="Aminoacid_DH-like_N_sf"/>
</dbReference>
<dbReference type="Pfam" id="PF00208">
    <property type="entry name" value="ELFV_dehydrog"/>
    <property type="match status" value="1"/>
</dbReference>
<organism evidence="10 11">
    <name type="scientific">Popillia japonica</name>
    <name type="common">Japanese beetle</name>
    <dbReference type="NCBI Taxonomy" id="7064"/>
    <lineage>
        <taxon>Eukaryota</taxon>
        <taxon>Metazoa</taxon>
        <taxon>Ecdysozoa</taxon>
        <taxon>Arthropoda</taxon>
        <taxon>Hexapoda</taxon>
        <taxon>Insecta</taxon>
        <taxon>Pterygota</taxon>
        <taxon>Neoptera</taxon>
        <taxon>Endopterygota</taxon>
        <taxon>Coleoptera</taxon>
        <taxon>Polyphaga</taxon>
        <taxon>Scarabaeiformia</taxon>
        <taxon>Scarabaeidae</taxon>
        <taxon>Rutelinae</taxon>
        <taxon>Popillia</taxon>
    </lineage>
</organism>
<protein>
    <recommendedName>
        <fullName evidence="3">glutamate dehydrogenase [NAD(P)(+)]</fullName>
        <ecNumber evidence="3">1.4.1.3</ecNumber>
    </recommendedName>
</protein>
<dbReference type="FunFam" id="3.40.50.720:FF:000100">
    <property type="entry name" value="Glutamate dehydrogenase 1, mitochondrial"/>
    <property type="match status" value="1"/>
</dbReference>
<dbReference type="SMART" id="SM00839">
    <property type="entry name" value="ELFV_dehydrog"/>
    <property type="match status" value="1"/>
</dbReference>
<evidence type="ECO:0000256" key="2">
    <source>
        <dbReference type="ARBA" id="ARBA00006382"/>
    </source>
</evidence>
<keyword evidence="11" id="KW-1185">Reference proteome</keyword>
<evidence type="ECO:0000313" key="11">
    <source>
        <dbReference type="Proteomes" id="UP001458880"/>
    </source>
</evidence>
<name>A0AAW1LVZ7_POPJA</name>
<dbReference type="EC" id="1.4.1.3" evidence="3"/>
<evidence type="ECO:0000256" key="5">
    <source>
        <dbReference type="ARBA" id="ARBA00023128"/>
    </source>
</evidence>
<evidence type="ECO:0000313" key="10">
    <source>
        <dbReference type="EMBL" id="KAK9738095.1"/>
    </source>
</evidence>
<dbReference type="SUPFAM" id="SSF51735">
    <property type="entry name" value="NAD(P)-binding Rossmann-fold domains"/>
    <property type="match status" value="1"/>
</dbReference>
<comment type="catalytic activity">
    <reaction evidence="7">
        <text>L-glutamate + NADP(+) + H2O = 2-oxoglutarate + NH4(+) + NADPH + H(+)</text>
        <dbReference type="Rhea" id="RHEA:11612"/>
        <dbReference type="ChEBI" id="CHEBI:15377"/>
        <dbReference type="ChEBI" id="CHEBI:15378"/>
        <dbReference type="ChEBI" id="CHEBI:16810"/>
        <dbReference type="ChEBI" id="CHEBI:28938"/>
        <dbReference type="ChEBI" id="CHEBI:29985"/>
        <dbReference type="ChEBI" id="CHEBI:57783"/>
        <dbReference type="ChEBI" id="CHEBI:58349"/>
        <dbReference type="EC" id="1.4.1.3"/>
    </reaction>
</comment>
<evidence type="ECO:0000256" key="6">
    <source>
        <dbReference type="ARBA" id="ARBA00047867"/>
    </source>
</evidence>
<dbReference type="Proteomes" id="UP001458880">
    <property type="component" value="Unassembled WGS sequence"/>
</dbReference>
<feature type="domain" description="Glutamate/phenylalanine/leucine/valine/L-tryptophan dehydrogenase C-terminal" evidence="9">
    <location>
        <begin position="263"/>
        <end position="554"/>
    </location>
</feature>
<dbReference type="Pfam" id="PF02812">
    <property type="entry name" value="ELFV_dehydrog_N"/>
    <property type="match status" value="1"/>
</dbReference>
<dbReference type="Gene3D" id="3.40.50.10860">
    <property type="entry name" value="Leucine Dehydrogenase, chain A, domain 1"/>
    <property type="match status" value="1"/>
</dbReference>
<comment type="similarity">
    <text evidence="2 8">Belongs to the Glu/Leu/Phe/Val dehydrogenases family.</text>
</comment>
<comment type="caution">
    <text evidence="10">The sequence shown here is derived from an EMBL/GenBank/DDBJ whole genome shotgun (WGS) entry which is preliminary data.</text>
</comment>
<keyword evidence="5" id="KW-0496">Mitochondrion</keyword>
<dbReference type="PANTHER" id="PTHR11606">
    <property type="entry name" value="GLUTAMATE DEHYDROGENASE"/>
    <property type="match status" value="1"/>
</dbReference>
<dbReference type="CDD" id="cd01076">
    <property type="entry name" value="NAD_bind_1_Glu_DH"/>
    <property type="match status" value="1"/>
</dbReference>
<dbReference type="PANTHER" id="PTHR11606:SF13">
    <property type="entry name" value="GLUTAMATE DEHYDROGENASE 1, MITOCHONDRIAL"/>
    <property type="match status" value="1"/>
</dbReference>
<comment type="catalytic activity">
    <reaction evidence="6">
        <text>L-glutamate + NAD(+) + H2O = 2-oxoglutarate + NH4(+) + NADH + H(+)</text>
        <dbReference type="Rhea" id="RHEA:15133"/>
        <dbReference type="ChEBI" id="CHEBI:15377"/>
        <dbReference type="ChEBI" id="CHEBI:15378"/>
        <dbReference type="ChEBI" id="CHEBI:16810"/>
        <dbReference type="ChEBI" id="CHEBI:28938"/>
        <dbReference type="ChEBI" id="CHEBI:29985"/>
        <dbReference type="ChEBI" id="CHEBI:57540"/>
        <dbReference type="ChEBI" id="CHEBI:57945"/>
        <dbReference type="EC" id="1.4.1.3"/>
    </reaction>
</comment>
<dbReference type="InterPro" id="IPR033922">
    <property type="entry name" value="NAD_bind_Glu_DH"/>
</dbReference>
<evidence type="ECO:0000256" key="3">
    <source>
        <dbReference type="ARBA" id="ARBA00012889"/>
    </source>
</evidence>
<comment type="subcellular location">
    <subcellularLocation>
        <location evidence="1">Mitochondrion</location>
    </subcellularLocation>
</comment>
<dbReference type="InterPro" id="IPR036291">
    <property type="entry name" value="NAD(P)-bd_dom_sf"/>
</dbReference>
<dbReference type="EMBL" id="JASPKY010000091">
    <property type="protein sequence ID" value="KAK9738095.1"/>
    <property type="molecule type" value="Genomic_DNA"/>
</dbReference>
<evidence type="ECO:0000256" key="8">
    <source>
        <dbReference type="RuleBase" id="RU004417"/>
    </source>
</evidence>